<reference evidence="2" key="1">
    <citation type="submission" date="2025-08" db="UniProtKB">
        <authorList>
            <consortium name="RefSeq"/>
        </authorList>
    </citation>
    <scope>IDENTIFICATION</scope>
    <source>
        <tissue evidence="2">Whole body</tissue>
    </source>
</reference>
<dbReference type="Proteomes" id="UP000694925">
    <property type="component" value="Unplaced"/>
</dbReference>
<name>A0AAJ7WGA2_9HYME</name>
<dbReference type="RefSeq" id="XP_026675102.1">
    <property type="nucleotide sequence ID" value="XM_026819301.1"/>
</dbReference>
<protein>
    <submittedName>
        <fullName evidence="2">Uncharacterized protein LOC108631777 isoform X1</fullName>
    </submittedName>
</protein>
<accession>A0AAJ7WGA2</accession>
<proteinExistence type="predicted"/>
<gene>
    <name evidence="2" type="primary">LOC108631777</name>
</gene>
<evidence type="ECO:0000313" key="2">
    <source>
        <dbReference type="RefSeq" id="XP_026675102.1"/>
    </source>
</evidence>
<keyword evidence="1" id="KW-1185">Reference proteome</keyword>
<evidence type="ECO:0000313" key="1">
    <source>
        <dbReference type="Proteomes" id="UP000694925"/>
    </source>
</evidence>
<sequence>MKVPPCPRCESLRTFAAWCLAGGVFNRKGDAGRHSPETFKLEQFLIASRRHDANRFGKQLRRNIILNTGVRPRVNRATTGTRLSIECDRNLINAPIAMFKMRAVLFFVAVAATGAMPLTKVHVKFVSPPHIYEHGITTDGDRTIDQRSYVSIGRRSTTGSPRVFGQHLRNRPNTVPTYIKPENAEALWPVGVFIPPVDINDLGYSSHESRHVTPDFSNGLKYHDPYLITGRKAMQLVKYLYSRGELFYDDIPHERALLRNQEERSRNGLHGHVLSSLRRTSAFYRRN</sequence>
<dbReference type="AlphaFoldDB" id="A0AAJ7WGA2"/>
<dbReference type="GeneID" id="108631777"/>
<organism evidence="1 2">
    <name type="scientific">Ceratina calcarata</name>
    <dbReference type="NCBI Taxonomy" id="156304"/>
    <lineage>
        <taxon>Eukaryota</taxon>
        <taxon>Metazoa</taxon>
        <taxon>Ecdysozoa</taxon>
        <taxon>Arthropoda</taxon>
        <taxon>Hexapoda</taxon>
        <taxon>Insecta</taxon>
        <taxon>Pterygota</taxon>
        <taxon>Neoptera</taxon>
        <taxon>Endopterygota</taxon>
        <taxon>Hymenoptera</taxon>
        <taxon>Apocrita</taxon>
        <taxon>Aculeata</taxon>
        <taxon>Apoidea</taxon>
        <taxon>Anthophila</taxon>
        <taxon>Apidae</taxon>
        <taxon>Ceratina</taxon>
        <taxon>Zadontomerus</taxon>
    </lineage>
</organism>